<name>A0ABQ6Q6Z0_9BACT</name>
<reference evidence="1 2" key="1">
    <citation type="submission" date="2023-08" db="EMBL/GenBank/DDBJ databases">
        <title>Draft genome sequence of Algoriphagus taiwanensis.</title>
        <authorList>
            <person name="Takatani N."/>
            <person name="Hosokawa M."/>
            <person name="Sawabe T."/>
        </authorList>
    </citation>
    <scope>NUCLEOTIDE SEQUENCE [LARGE SCALE GENOMIC DNA]</scope>
    <source>
        <strain evidence="1 2">JCM 19755</strain>
    </source>
</reference>
<protein>
    <recommendedName>
        <fullName evidence="3">Ig-like domain-containing protein</fullName>
    </recommendedName>
</protein>
<keyword evidence="2" id="KW-1185">Reference proteome</keyword>
<sequence length="1159" mass="127008">MISIQSTIRLFLFLLFLSGEFTDKGETTISGTVESQALIDPELTGPDRLCNVFGSILADYFGGGNPATDVYSWELTGPAGQTLFKGSGGAGFQTLSYTFSLIGVHEINLVVSRGGIVIGDLTKSVEVVQGPLIQLKANYTICENQPISISALDPSSSNFSNYIFEWKDESGVVIGNQNTQVVDAPGTYSVSFFFENASGIRDCETNLSTQVSLAPTYSIISNTTSLCPDVIISFSSSPSVTGEWFYQKVGDPDLIPLGLGSSKTLSPDQISKGFGDYLVFFEVPNPTNPACIQQAQSSFTFNPLPEIKFVSASGATKCLAADGALTLEAVTSIDLIFIDGLGISLGPFNPGDPILISGLKSGAYTITTQLGSCTNSLASVVPLVDPPSQLSFEIEDIEPEKCTDTGKINGSFLVKLPNGPMTDGSYRILNSRGGVFRNQALGNETELFFDVPGGEYVFEIYDKDSCNLPKAEIIEVPALQQVAFSIPASLSICQTFDFIPQTNQALEFTLIYLEDGTETIKPAGEAFTITQAGEYSVIGRIPNQNLICPLERKLTVSVVDPVDFEPVLIDQDCFGNRTYEANLFGRDPNTVVFRWLDENDKLVGTGQFLNPISFGTYKLDVQPANSTACPIPPLEFEITQPVLAVDVTLTSTKLCEFGPRAIISLSTTFPEEITDIEWRRYDDLGNIENLPQFNNQAEITVDVAGNYEAAVFSRIPSINKDCELGRSSLDLDLIPYKVPFTVPDSLSICDPYSLIPNSAGPLVFELIFPDGKTEIKSWNEAFILDQEGTYTILGYDPNISGPLCPDQKTIQVKINPPVIFTPQLSNLSCTGEYEYLAEVENYPADSVDYFWRDSSGSLVSTAAILNTSTYGIFSLEVQPKGSIRCGITPQDFEIAVPILEVEVELVGETLCPDQPDAALTLSANLEAVQTIEWWFTDLSNNTSQLTSETGKTEILALEEGTYEVRLLNSFGCILGRDSLLVIRSTDQNRPTLEESYQICPRYEIAPTLNPGSFASYEWYFEGSLVSTSPTFKPLQIGTYSLIVFSGEGCVYQTEFETEEECELRMIFPDAIQPGNPNLPFLIYTNYLIDELEIWIYNKWGNPVFHCKKTDLISEESTCLWDGYVGGEKAPPGSYAYRVWYRNIEKNIVKEELGAILVID</sequence>
<evidence type="ECO:0008006" key="3">
    <source>
        <dbReference type="Google" id="ProtNLM"/>
    </source>
</evidence>
<comment type="caution">
    <text evidence="1">The sequence shown here is derived from an EMBL/GenBank/DDBJ whole genome shotgun (WGS) entry which is preliminary data.</text>
</comment>
<accession>A0ABQ6Q6Z0</accession>
<evidence type="ECO:0000313" key="2">
    <source>
        <dbReference type="Proteomes" id="UP001307705"/>
    </source>
</evidence>
<dbReference type="EMBL" id="BTPE01000011">
    <property type="protein sequence ID" value="GMQ34762.1"/>
    <property type="molecule type" value="Genomic_DNA"/>
</dbReference>
<dbReference type="Proteomes" id="UP001307705">
    <property type="component" value="Unassembled WGS sequence"/>
</dbReference>
<organism evidence="1 2">
    <name type="scientific">Algoriphagus taiwanensis</name>
    <dbReference type="NCBI Taxonomy" id="1445656"/>
    <lineage>
        <taxon>Bacteria</taxon>
        <taxon>Pseudomonadati</taxon>
        <taxon>Bacteroidota</taxon>
        <taxon>Cytophagia</taxon>
        <taxon>Cytophagales</taxon>
        <taxon>Cyclobacteriaceae</taxon>
        <taxon>Algoriphagus</taxon>
    </lineage>
</organism>
<gene>
    <name evidence="1" type="ORF">Ataiwa_30350</name>
</gene>
<proteinExistence type="predicted"/>
<evidence type="ECO:0000313" key="1">
    <source>
        <dbReference type="EMBL" id="GMQ34762.1"/>
    </source>
</evidence>